<organism evidence="1 2">
    <name type="scientific">Fibrella aestuarina BUZ 2</name>
    <dbReference type="NCBI Taxonomy" id="1166018"/>
    <lineage>
        <taxon>Bacteria</taxon>
        <taxon>Pseudomonadati</taxon>
        <taxon>Bacteroidota</taxon>
        <taxon>Cytophagia</taxon>
        <taxon>Cytophagales</taxon>
        <taxon>Spirosomataceae</taxon>
        <taxon>Fibrella</taxon>
    </lineage>
</organism>
<name>I0KC12_9BACT</name>
<dbReference type="RefSeq" id="WP_015332764.1">
    <property type="nucleotide sequence ID" value="NC_020054.1"/>
</dbReference>
<dbReference type="KEGG" id="fae:FAES_3658"/>
<protein>
    <submittedName>
        <fullName evidence="1">Uncharacterized protein</fullName>
    </submittedName>
</protein>
<evidence type="ECO:0000313" key="2">
    <source>
        <dbReference type="Proteomes" id="UP000011058"/>
    </source>
</evidence>
<keyword evidence="2" id="KW-1185">Reference proteome</keyword>
<dbReference type="HOGENOM" id="CLU_2329568_0_0_10"/>
<dbReference type="AlphaFoldDB" id="I0KC12"/>
<accession>I0KC12</accession>
<dbReference type="EMBL" id="HE796683">
    <property type="protein sequence ID" value="CCH01665.1"/>
    <property type="molecule type" value="Genomic_DNA"/>
</dbReference>
<proteinExistence type="predicted"/>
<sequence>MASPAYYESATCYITQAEPDSLIRLLSLLVVRYHCGEVIGTAYDWAYRKIIERLTAQLATADLADVLTQVTRLGEHVDQQIQQYHGPIEGTQLSLVDD</sequence>
<dbReference type="STRING" id="1166018.FAES_3658"/>
<dbReference type="Proteomes" id="UP000011058">
    <property type="component" value="Chromosome"/>
</dbReference>
<gene>
    <name evidence="1" type="ORF">FAES_3658</name>
</gene>
<reference evidence="1 2" key="1">
    <citation type="journal article" date="2012" name="J. Bacteriol.">
        <title>Genome Sequence of Fibrella aestuarina BUZ 2T, a Filamentous Marine Bacterium.</title>
        <authorList>
            <person name="Filippini M."/>
            <person name="Qi W."/>
            <person name="Blom J."/>
            <person name="Goesmann A."/>
            <person name="Smits T.H."/>
            <person name="Bagheri H.C."/>
        </authorList>
    </citation>
    <scope>NUCLEOTIDE SEQUENCE [LARGE SCALE GENOMIC DNA]</scope>
    <source>
        <strain evidence="2">BUZ 2T</strain>
    </source>
</reference>
<evidence type="ECO:0000313" key="1">
    <source>
        <dbReference type="EMBL" id="CCH01665.1"/>
    </source>
</evidence>